<gene>
    <name evidence="3" type="ORF">N7515_002977</name>
</gene>
<feature type="transmembrane region" description="Helical" evidence="2">
    <location>
        <begin position="100"/>
        <end position="121"/>
    </location>
</feature>
<feature type="compositionally biased region" description="Low complexity" evidence="1">
    <location>
        <begin position="197"/>
        <end position="215"/>
    </location>
</feature>
<feature type="compositionally biased region" description="Basic and acidic residues" evidence="1">
    <location>
        <begin position="370"/>
        <end position="383"/>
    </location>
</feature>
<keyword evidence="4" id="KW-1185">Reference proteome</keyword>
<keyword evidence="2" id="KW-0812">Transmembrane</keyword>
<feature type="region of interest" description="Disordered" evidence="1">
    <location>
        <begin position="124"/>
        <end position="149"/>
    </location>
</feature>
<protein>
    <submittedName>
        <fullName evidence="3">Uncharacterized protein</fullName>
    </submittedName>
</protein>
<dbReference type="OrthoDB" id="4188781at2759"/>
<proteinExistence type="predicted"/>
<feature type="transmembrane region" description="Helical" evidence="2">
    <location>
        <begin position="67"/>
        <end position="88"/>
    </location>
</feature>
<reference evidence="3" key="2">
    <citation type="journal article" date="2023" name="IMA Fungus">
        <title>Comparative genomic study of the Penicillium genus elucidates a diverse pangenome and 15 lateral gene transfer events.</title>
        <authorList>
            <person name="Petersen C."/>
            <person name="Sorensen T."/>
            <person name="Nielsen M.R."/>
            <person name="Sondergaard T.E."/>
            <person name="Sorensen J.L."/>
            <person name="Fitzpatrick D.A."/>
            <person name="Frisvad J.C."/>
            <person name="Nielsen K.L."/>
        </authorList>
    </citation>
    <scope>NUCLEOTIDE SEQUENCE</scope>
    <source>
        <strain evidence="3">IBT 22155</strain>
    </source>
</reference>
<evidence type="ECO:0000313" key="3">
    <source>
        <dbReference type="EMBL" id="KAJ5144190.1"/>
    </source>
</evidence>
<feature type="compositionally biased region" description="Polar residues" evidence="1">
    <location>
        <begin position="358"/>
        <end position="369"/>
    </location>
</feature>
<feature type="region of interest" description="Disordered" evidence="1">
    <location>
        <begin position="165"/>
        <end position="282"/>
    </location>
</feature>
<comment type="caution">
    <text evidence="3">The sequence shown here is derived from an EMBL/GenBank/DDBJ whole genome shotgun (WGS) entry which is preliminary data.</text>
</comment>
<dbReference type="AlphaFoldDB" id="A0A9W9HD96"/>
<feature type="compositionally biased region" description="Polar residues" evidence="1">
    <location>
        <begin position="245"/>
        <end position="266"/>
    </location>
</feature>
<dbReference type="GeneID" id="81402891"/>
<keyword evidence="2" id="KW-0472">Membrane</keyword>
<evidence type="ECO:0000256" key="1">
    <source>
        <dbReference type="SAM" id="MobiDB-lite"/>
    </source>
</evidence>
<evidence type="ECO:0000256" key="2">
    <source>
        <dbReference type="SAM" id="Phobius"/>
    </source>
</evidence>
<reference evidence="3" key="1">
    <citation type="submission" date="2022-11" db="EMBL/GenBank/DDBJ databases">
        <authorList>
            <person name="Petersen C."/>
        </authorList>
    </citation>
    <scope>NUCLEOTIDE SEQUENCE</scope>
    <source>
        <strain evidence="3">IBT 22155</strain>
    </source>
</reference>
<keyword evidence="2" id="KW-1133">Transmembrane helix</keyword>
<dbReference type="EMBL" id="JAPQKL010000002">
    <property type="protein sequence ID" value="KAJ5144190.1"/>
    <property type="molecule type" value="Genomic_DNA"/>
</dbReference>
<organism evidence="3 4">
    <name type="scientific">Penicillium bovifimosum</name>
    <dbReference type="NCBI Taxonomy" id="126998"/>
    <lineage>
        <taxon>Eukaryota</taxon>
        <taxon>Fungi</taxon>
        <taxon>Dikarya</taxon>
        <taxon>Ascomycota</taxon>
        <taxon>Pezizomycotina</taxon>
        <taxon>Eurotiomycetes</taxon>
        <taxon>Eurotiomycetidae</taxon>
        <taxon>Eurotiales</taxon>
        <taxon>Aspergillaceae</taxon>
        <taxon>Penicillium</taxon>
    </lineage>
</organism>
<sequence>MSSLSYSLAGASLLLTFIVTILNGVCYATSKASSDVAPVILSAVSCVAVIALGLLHHKNIQTARLQCIGFTGTYLLIAAAASAGAMAMSPQASVFVVRSIFWALSVFAQALYCGYLSTTLAQEKSNTEWPRGDSRQLDEVSPNSNYLPSPTRVCHLSELFEPKRGSLRKYPRRSSRYSDTTLCPSNMKDDKNASIDSSSSSTRGSPSPTPTNGSSDHLPDRDPRSLPRGPHSIRSMPSLRRTPPNAISISSRVQPTVPSPTASTLRLDSPTPSPSHSTWEYNPFDENNIHPLFRSTSPCPSPTFAPGTIVKGSASAGQTITPGTIKRMRSARSLRDQGRRTPSPLPGMGLELNETHVRGNQTRGSPTHSTFEKYDLNESPHEK</sequence>
<evidence type="ECO:0000313" key="4">
    <source>
        <dbReference type="Proteomes" id="UP001149079"/>
    </source>
</evidence>
<feature type="compositionally biased region" description="Basic residues" evidence="1">
    <location>
        <begin position="165"/>
        <end position="175"/>
    </location>
</feature>
<feature type="transmembrane region" description="Helical" evidence="2">
    <location>
        <begin position="38"/>
        <end position="55"/>
    </location>
</feature>
<dbReference type="Proteomes" id="UP001149079">
    <property type="component" value="Unassembled WGS sequence"/>
</dbReference>
<dbReference type="RefSeq" id="XP_056525834.1">
    <property type="nucleotide sequence ID" value="XM_056663721.1"/>
</dbReference>
<name>A0A9W9HD96_9EURO</name>
<accession>A0A9W9HD96</accession>
<feature type="region of interest" description="Disordered" evidence="1">
    <location>
        <begin position="329"/>
        <end position="383"/>
    </location>
</feature>